<sequence length="155" mass="14371">MAGLTAAAPRPGVLLLLLSILHPSRPGGVPGAIPGGVPGGVFYPGAGLGGLGAGVLGPGGKPLKPGLGTFPAGTFPGALVPGGVADAAAAYKAAKAGVGPFAGPQPGVPLGYPIKAPKLPGGYGLPYTTGKLPYGYGPGGVAAAAGKAGYPTGTG</sequence>
<keyword evidence="4" id="KW-0964">Secreted</keyword>
<dbReference type="PANTHER" id="PTHR24018:SF5">
    <property type="entry name" value="ELASTIN"/>
    <property type="match status" value="1"/>
</dbReference>
<accession>A0A2J8XUW5</accession>
<evidence type="ECO:0000256" key="6">
    <source>
        <dbReference type="ARBA" id="ARBA00022729"/>
    </source>
</evidence>
<gene>
    <name evidence="12" type="ORF">CR201_G0040353</name>
</gene>
<proteinExistence type="inferred from homology"/>
<evidence type="ECO:0000256" key="1">
    <source>
        <dbReference type="ARBA" id="ARBA00004498"/>
    </source>
</evidence>
<evidence type="ECO:0000256" key="4">
    <source>
        <dbReference type="ARBA" id="ARBA00022525"/>
    </source>
</evidence>
<keyword evidence="9" id="KW-0379">Hydroxylation</keyword>
<comment type="similarity">
    <text evidence="2">Belongs to the elastin family.</text>
</comment>
<keyword evidence="7" id="KW-0677">Repeat</keyword>
<dbReference type="AlphaFoldDB" id="A0A2J8XUW5"/>
<evidence type="ECO:0000256" key="7">
    <source>
        <dbReference type="ARBA" id="ARBA00022737"/>
    </source>
</evidence>
<dbReference type="GO" id="GO:0005201">
    <property type="term" value="F:extracellular matrix structural constituent"/>
    <property type="evidence" value="ECO:0007669"/>
    <property type="project" value="InterPro"/>
</dbReference>
<evidence type="ECO:0000313" key="12">
    <source>
        <dbReference type="EMBL" id="PNJ85803.1"/>
    </source>
</evidence>
<evidence type="ECO:0000256" key="9">
    <source>
        <dbReference type="ARBA" id="ARBA00023278"/>
    </source>
</evidence>
<keyword evidence="6 11" id="KW-0732">Signal</keyword>
<feature type="chain" id="PRO_5014408250" description="Elastin" evidence="11">
    <location>
        <begin position="27"/>
        <end position="155"/>
    </location>
</feature>
<feature type="non-terminal residue" evidence="12">
    <location>
        <position position="155"/>
    </location>
</feature>
<keyword evidence="5" id="KW-0272">Extracellular matrix</keyword>
<comment type="caution">
    <text evidence="12">The sequence shown here is derived from an EMBL/GenBank/DDBJ whole genome shotgun (WGS) entry which is preliminary data.</text>
</comment>
<evidence type="ECO:0000256" key="2">
    <source>
        <dbReference type="ARBA" id="ARBA00008475"/>
    </source>
</evidence>
<feature type="signal peptide" evidence="11">
    <location>
        <begin position="1"/>
        <end position="26"/>
    </location>
</feature>
<protein>
    <recommendedName>
        <fullName evidence="3">Elastin</fullName>
    </recommendedName>
    <alternativeName>
        <fullName evidence="10">Tropoelastin</fullName>
    </alternativeName>
</protein>
<evidence type="ECO:0000256" key="8">
    <source>
        <dbReference type="ARBA" id="ARBA00023157"/>
    </source>
</evidence>
<dbReference type="EMBL" id="NDHI03003309">
    <property type="protein sequence ID" value="PNJ85803.1"/>
    <property type="molecule type" value="Genomic_DNA"/>
</dbReference>
<name>A0A2J8XUW5_PONAB</name>
<dbReference type="InterPro" id="IPR003979">
    <property type="entry name" value="Tropoelastin"/>
</dbReference>
<dbReference type="PANTHER" id="PTHR24018">
    <property type="entry name" value="ELASTIN"/>
    <property type="match status" value="1"/>
</dbReference>
<comment type="subcellular location">
    <subcellularLocation>
        <location evidence="1">Secreted</location>
        <location evidence="1">Extracellular space</location>
        <location evidence="1">Extracellular matrix</location>
    </subcellularLocation>
</comment>
<evidence type="ECO:0000256" key="3">
    <source>
        <dbReference type="ARBA" id="ARBA00014499"/>
    </source>
</evidence>
<reference evidence="12" key="1">
    <citation type="submission" date="2017-12" db="EMBL/GenBank/DDBJ databases">
        <title>High-resolution comparative analysis of great ape genomes.</title>
        <authorList>
            <person name="Pollen A."/>
            <person name="Hastie A."/>
            <person name="Hormozdiari F."/>
            <person name="Dougherty M."/>
            <person name="Liu R."/>
            <person name="Chaisson M."/>
            <person name="Hoppe E."/>
            <person name="Hill C."/>
            <person name="Pang A."/>
            <person name="Hillier L."/>
            <person name="Baker C."/>
            <person name="Armstrong J."/>
            <person name="Shendure J."/>
            <person name="Paten B."/>
            <person name="Wilson R."/>
            <person name="Chao H."/>
            <person name="Schneider V."/>
            <person name="Ventura M."/>
            <person name="Kronenberg Z."/>
            <person name="Murali S."/>
            <person name="Gordon D."/>
            <person name="Cantsilieris S."/>
            <person name="Munson K."/>
            <person name="Nelson B."/>
            <person name="Raja A."/>
            <person name="Underwood J."/>
            <person name="Diekhans M."/>
            <person name="Fiddes I."/>
            <person name="Haussler D."/>
            <person name="Eichler E."/>
        </authorList>
    </citation>
    <scope>NUCLEOTIDE SEQUENCE [LARGE SCALE GENOMIC DNA]</scope>
    <source>
        <strain evidence="12">Susie</strain>
    </source>
</reference>
<evidence type="ECO:0000256" key="11">
    <source>
        <dbReference type="SAM" id="SignalP"/>
    </source>
</evidence>
<evidence type="ECO:0000256" key="10">
    <source>
        <dbReference type="ARBA" id="ARBA00031043"/>
    </source>
</evidence>
<keyword evidence="8" id="KW-1015">Disulfide bond</keyword>
<evidence type="ECO:0000256" key="5">
    <source>
        <dbReference type="ARBA" id="ARBA00022530"/>
    </source>
</evidence>
<organism evidence="12">
    <name type="scientific">Pongo abelii</name>
    <name type="common">Sumatran orangutan</name>
    <name type="synonym">Pongo pygmaeus abelii</name>
    <dbReference type="NCBI Taxonomy" id="9601"/>
    <lineage>
        <taxon>Eukaryota</taxon>
        <taxon>Metazoa</taxon>
        <taxon>Chordata</taxon>
        <taxon>Craniata</taxon>
        <taxon>Vertebrata</taxon>
        <taxon>Euteleostomi</taxon>
        <taxon>Mammalia</taxon>
        <taxon>Eutheria</taxon>
        <taxon>Euarchontoglires</taxon>
        <taxon>Primates</taxon>
        <taxon>Haplorrhini</taxon>
        <taxon>Catarrhini</taxon>
        <taxon>Hominidae</taxon>
        <taxon>Pongo</taxon>
    </lineage>
</organism>